<comment type="subcellular location">
    <subcellularLocation>
        <location evidence="1">Cell membrane</location>
        <topology evidence="1">Multi-pass membrane protein</topology>
    </subcellularLocation>
</comment>
<evidence type="ECO:0000256" key="3">
    <source>
        <dbReference type="ARBA" id="ARBA00022475"/>
    </source>
</evidence>
<dbReference type="Proteomes" id="UP000389128">
    <property type="component" value="Unassembled WGS sequence"/>
</dbReference>
<feature type="transmembrane region" description="Helical" evidence="7">
    <location>
        <begin position="303"/>
        <end position="324"/>
    </location>
</feature>
<protein>
    <submittedName>
        <fullName evidence="10">MgtC/SapB family protein</fullName>
    </submittedName>
</protein>
<evidence type="ECO:0000259" key="9">
    <source>
        <dbReference type="Pfam" id="PF13194"/>
    </source>
</evidence>
<dbReference type="AlphaFoldDB" id="A0A6C2CBN3"/>
<evidence type="ECO:0000313" key="10">
    <source>
        <dbReference type="EMBL" id="TYC51146.1"/>
    </source>
</evidence>
<evidence type="ECO:0000256" key="7">
    <source>
        <dbReference type="SAM" id="Phobius"/>
    </source>
</evidence>
<evidence type="ECO:0000256" key="4">
    <source>
        <dbReference type="ARBA" id="ARBA00022692"/>
    </source>
</evidence>
<evidence type="ECO:0000259" key="8">
    <source>
        <dbReference type="Pfam" id="PF02308"/>
    </source>
</evidence>
<dbReference type="PANTHER" id="PTHR39084:SF1">
    <property type="entry name" value="DUF4010 DOMAIN-CONTAINING PROTEIN"/>
    <property type="match status" value="1"/>
</dbReference>
<evidence type="ECO:0000313" key="11">
    <source>
        <dbReference type="Proteomes" id="UP000389128"/>
    </source>
</evidence>
<dbReference type="PANTHER" id="PTHR39084">
    <property type="entry name" value="MEMBRANE PROTEIN-RELATED"/>
    <property type="match status" value="1"/>
</dbReference>
<feature type="transmembrane region" description="Helical" evidence="7">
    <location>
        <begin position="263"/>
        <end position="283"/>
    </location>
</feature>
<dbReference type="EMBL" id="SDKK01000044">
    <property type="protein sequence ID" value="TYC51146.1"/>
    <property type="molecule type" value="Genomic_DNA"/>
</dbReference>
<evidence type="ECO:0000256" key="5">
    <source>
        <dbReference type="ARBA" id="ARBA00022989"/>
    </source>
</evidence>
<evidence type="ECO:0000256" key="6">
    <source>
        <dbReference type="ARBA" id="ARBA00023136"/>
    </source>
</evidence>
<comment type="similarity">
    <text evidence="2">Belongs to the MgtC/SapB family.</text>
</comment>
<dbReference type="InterPro" id="IPR003416">
    <property type="entry name" value="MgtC/SapB/SrpB/YhiD_fam"/>
</dbReference>
<keyword evidence="4 7" id="KW-0812">Transmembrane</keyword>
<sequence>MPPAVSDHLVSFLTSLAIGLLIGIERERTGSSVGLRTTALVALFGSVAALVSQSADIPFFLPIALLSVTWIVTIQPIEAGHSGVSGGGYTTRIAVVLCFSLGAMVSLGHGQYAVMVAIVSATLLHFKAQLRSLGKRISPQDLVSILQFSALSFIVLPLLPKTGFGPYGAFNPHHVWIMVVLISGLSLIGYLAMRIVGNMGAPLLGVLGGLVSSTATTLAYARHAQRSPNLISLSTFIILVANVIVPLRLGVITLTVSPQMMVTLWPVLIGNFVAGGVAVFLLWREIGQSEQLPLPVVTNPTEIRAALTFGAMYAAILLLASWLSDLAGNRGLYLVSFISGLTELDAIVLSTLRLFETQKLEAVQAARAIGIAILSNLVFKTALLAWIAGHGFLRRCLPGMAGIGLGVGIGLWFVK</sequence>
<proteinExistence type="inferred from homology"/>
<dbReference type="InterPro" id="IPR025105">
    <property type="entry name" value="DUF4010"/>
</dbReference>
<feature type="domain" description="MgtC/SapB/SrpB/YhiD N-terminal" evidence="8">
    <location>
        <begin position="13"/>
        <end position="131"/>
    </location>
</feature>
<keyword evidence="3" id="KW-1003">Cell membrane</keyword>
<dbReference type="Pfam" id="PF02308">
    <property type="entry name" value="MgtC"/>
    <property type="match status" value="1"/>
</dbReference>
<name>A0A6C2CBN3_9RHOO</name>
<dbReference type="OrthoDB" id="9813718at2"/>
<keyword evidence="11" id="KW-1185">Reference proteome</keyword>
<feature type="transmembrane region" description="Helical" evidence="7">
    <location>
        <begin position="396"/>
        <end position="414"/>
    </location>
</feature>
<feature type="domain" description="DUF4010" evidence="9">
    <location>
        <begin position="180"/>
        <end position="387"/>
    </location>
</feature>
<accession>A0A6C2CBN3</accession>
<comment type="caution">
    <text evidence="10">The sequence shown here is derived from an EMBL/GenBank/DDBJ whole genome shotgun (WGS) entry which is preliminary data.</text>
</comment>
<keyword evidence="5 7" id="KW-1133">Transmembrane helix</keyword>
<feature type="transmembrane region" description="Helical" evidence="7">
    <location>
        <begin position="367"/>
        <end position="389"/>
    </location>
</feature>
<feature type="transmembrane region" description="Helical" evidence="7">
    <location>
        <begin position="57"/>
        <end position="77"/>
    </location>
</feature>
<feature type="transmembrane region" description="Helical" evidence="7">
    <location>
        <begin position="233"/>
        <end position="251"/>
    </location>
</feature>
<feature type="transmembrane region" description="Helical" evidence="7">
    <location>
        <begin position="174"/>
        <end position="193"/>
    </location>
</feature>
<feature type="transmembrane region" description="Helical" evidence="7">
    <location>
        <begin position="142"/>
        <end position="159"/>
    </location>
</feature>
<dbReference type="PRINTS" id="PR01837">
    <property type="entry name" value="MGTCSAPBPROT"/>
</dbReference>
<feature type="transmembrane region" description="Helical" evidence="7">
    <location>
        <begin position="33"/>
        <end position="51"/>
    </location>
</feature>
<organism evidence="10 11">
    <name type="scientific">Zoogloea oleivorans</name>
    <dbReference type="NCBI Taxonomy" id="1552750"/>
    <lineage>
        <taxon>Bacteria</taxon>
        <taxon>Pseudomonadati</taxon>
        <taxon>Pseudomonadota</taxon>
        <taxon>Betaproteobacteria</taxon>
        <taxon>Rhodocyclales</taxon>
        <taxon>Zoogloeaceae</taxon>
        <taxon>Zoogloea</taxon>
    </lineage>
</organism>
<dbReference type="GO" id="GO:0005886">
    <property type="term" value="C:plasma membrane"/>
    <property type="evidence" value="ECO:0007669"/>
    <property type="project" value="UniProtKB-SubCell"/>
</dbReference>
<reference evidence="10 11" key="1">
    <citation type="submission" date="2019-01" db="EMBL/GenBank/DDBJ databases">
        <title>Zoogloea oleivorans genome sequencing and assembly.</title>
        <authorList>
            <person name="Tancsics A."/>
            <person name="Farkas M."/>
            <person name="Kriszt B."/>
            <person name="Maroti G."/>
            <person name="Horvath B."/>
        </authorList>
    </citation>
    <scope>NUCLEOTIDE SEQUENCE [LARGE SCALE GENOMIC DNA]</scope>
    <source>
        <strain evidence="10 11">Buc</strain>
    </source>
</reference>
<dbReference type="Pfam" id="PF13194">
    <property type="entry name" value="DUF4010"/>
    <property type="match status" value="1"/>
</dbReference>
<evidence type="ECO:0000256" key="2">
    <source>
        <dbReference type="ARBA" id="ARBA00009298"/>
    </source>
</evidence>
<dbReference type="InterPro" id="IPR049177">
    <property type="entry name" value="MgtC_SapB_SrpB_YhiD_N"/>
</dbReference>
<keyword evidence="6 7" id="KW-0472">Membrane</keyword>
<gene>
    <name evidence="10" type="ORF">ETQ85_24655</name>
</gene>
<feature type="transmembrane region" description="Helical" evidence="7">
    <location>
        <begin position="331"/>
        <end position="355"/>
    </location>
</feature>
<feature type="transmembrane region" description="Helical" evidence="7">
    <location>
        <begin position="200"/>
        <end position="221"/>
    </location>
</feature>
<evidence type="ECO:0000256" key="1">
    <source>
        <dbReference type="ARBA" id="ARBA00004651"/>
    </source>
</evidence>